<name>A0A2T4ZIQ9_9HYPH</name>
<dbReference type="Proteomes" id="UP000241808">
    <property type="component" value="Unassembled WGS sequence"/>
</dbReference>
<dbReference type="AlphaFoldDB" id="A0A2T4ZIQ9"/>
<accession>A0A2T4ZIQ9</accession>
<sequence length="107" mass="11371">MSKPERIIVPLTPKQQGVVWRLYGAADIVQELREQAKRGPTGPGFALALALAEKIEAERRVELAQSALRAVAGAGHSIANLDGVYTDIKDGVPVCAIEPPDLFGGEP</sequence>
<evidence type="ECO:0000313" key="2">
    <source>
        <dbReference type="Proteomes" id="UP000241808"/>
    </source>
</evidence>
<proteinExistence type="predicted"/>
<dbReference type="RefSeq" id="WP_108174307.1">
    <property type="nucleotide sequence ID" value="NZ_PZZL01000001.1"/>
</dbReference>
<dbReference type="EMBL" id="PZZL01000001">
    <property type="protein sequence ID" value="PTM61867.1"/>
    <property type="molecule type" value="Genomic_DNA"/>
</dbReference>
<reference evidence="1 2" key="1">
    <citation type="submission" date="2018-04" db="EMBL/GenBank/DDBJ databases">
        <title>Genomic Encyclopedia of Archaeal and Bacterial Type Strains, Phase II (KMG-II): from individual species to whole genera.</title>
        <authorList>
            <person name="Goeker M."/>
        </authorList>
    </citation>
    <scope>NUCLEOTIDE SEQUENCE [LARGE SCALE GENOMIC DNA]</scope>
    <source>
        <strain evidence="1 2">DSM 25521</strain>
    </source>
</reference>
<protein>
    <submittedName>
        <fullName evidence="1">Uncharacterized protein</fullName>
    </submittedName>
</protein>
<evidence type="ECO:0000313" key="1">
    <source>
        <dbReference type="EMBL" id="PTM61867.1"/>
    </source>
</evidence>
<gene>
    <name evidence="1" type="ORF">C8P69_101539</name>
</gene>
<keyword evidence="2" id="KW-1185">Reference proteome</keyword>
<comment type="caution">
    <text evidence="1">The sequence shown here is derived from an EMBL/GenBank/DDBJ whole genome shotgun (WGS) entry which is preliminary data.</text>
</comment>
<organism evidence="1 2">
    <name type="scientific">Phreatobacter oligotrophus</name>
    <dbReference type="NCBI Taxonomy" id="1122261"/>
    <lineage>
        <taxon>Bacteria</taxon>
        <taxon>Pseudomonadati</taxon>
        <taxon>Pseudomonadota</taxon>
        <taxon>Alphaproteobacteria</taxon>
        <taxon>Hyphomicrobiales</taxon>
        <taxon>Phreatobacteraceae</taxon>
        <taxon>Phreatobacter</taxon>
    </lineage>
</organism>